<evidence type="ECO:0000313" key="2">
    <source>
        <dbReference type="EMBL" id="TVT96733.1"/>
    </source>
</evidence>
<dbReference type="Gramene" id="TVT96733">
    <property type="protein sequence ID" value="TVT96733"/>
    <property type="gene ID" value="EJB05_58049"/>
</dbReference>
<gene>
    <name evidence="2" type="ORF">EJB05_58049</name>
</gene>
<reference evidence="2 3" key="1">
    <citation type="journal article" date="2019" name="Sci. Rep.">
        <title>A high-quality genome of Eragrostis curvula grass provides insights into Poaceae evolution and supports new strategies to enhance forage quality.</title>
        <authorList>
            <person name="Carballo J."/>
            <person name="Santos B.A.C.M."/>
            <person name="Zappacosta D."/>
            <person name="Garbus I."/>
            <person name="Selva J.P."/>
            <person name="Gallo C.A."/>
            <person name="Diaz A."/>
            <person name="Albertini E."/>
            <person name="Caccamo M."/>
            <person name="Echenique V."/>
        </authorList>
    </citation>
    <scope>NUCLEOTIDE SEQUENCE [LARGE SCALE GENOMIC DNA]</scope>
    <source>
        <strain evidence="3">cv. Victoria</strain>
        <tissue evidence="2">Leaf</tissue>
    </source>
</reference>
<feature type="region of interest" description="Disordered" evidence="1">
    <location>
        <begin position="1"/>
        <end position="82"/>
    </location>
</feature>
<dbReference type="EMBL" id="RWGY01001133">
    <property type="protein sequence ID" value="TVT96733.1"/>
    <property type="molecule type" value="Genomic_DNA"/>
</dbReference>
<dbReference type="Proteomes" id="UP000324897">
    <property type="component" value="Unassembled WGS sequence"/>
</dbReference>
<dbReference type="AlphaFoldDB" id="A0A5J9SD23"/>
<evidence type="ECO:0008006" key="4">
    <source>
        <dbReference type="Google" id="ProtNLM"/>
    </source>
</evidence>
<evidence type="ECO:0000313" key="3">
    <source>
        <dbReference type="Proteomes" id="UP000324897"/>
    </source>
</evidence>
<evidence type="ECO:0000256" key="1">
    <source>
        <dbReference type="SAM" id="MobiDB-lite"/>
    </source>
</evidence>
<comment type="caution">
    <text evidence="2">The sequence shown here is derived from an EMBL/GenBank/DDBJ whole genome shotgun (WGS) entry which is preliminary data.</text>
</comment>
<protein>
    <recommendedName>
        <fullName evidence="4">TF-B3 domain-containing protein</fullName>
    </recommendedName>
</protein>
<sequence>MSGGSERRVGGAGQAAGKRRAEDVAPRRRPWTPGRPGFVTNDGGGGGRHPAEIGSEMTHGQGYTLSGPCRATSQSPQCKSGEEGPIQMCRPFLISSSLVVTGMLPVAIHYFFEAHIGERVLICAPSGSVYSVLIESRDYGPVLGSGWHKTLYVENYQEHVKVLLEPTGQLRFRMRFFDEGLELPCVSPPAGPDLIIEFETDGHDIRSCRWTDETDTDFSSSDDTEEGDRSSSEEEIHVDENRFVLARNTKPTDALVRRMEALWEASSKEAKLYASRILPSHLSHSQFVRHLI</sequence>
<feature type="non-terminal residue" evidence="2">
    <location>
        <position position="1"/>
    </location>
</feature>
<feature type="region of interest" description="Disordered" evidence="1">
    <location>
        <begin position="213"/>
        <end position="235"/>
    </location>
</feature>
<feature type="compositionally biased region" description="Acidic residues" evidence="1">
    <location>
        <begin position="213"/>
        <end position="226"/>
    </location>
</feature>
<accession>A0A5J9SD23</accession>
<keyword evidence="3" id="KW-1185">Reference proteome</keyword>
<organism evidence="2 3">
    <name type="scientific">Eragrostis curvula</name>
    <name type="common">weeping love grass</name>
    <dbReference type="NCBI Taxonomy" id="38414"/>
    <lineage>
        <taxon>Eukaryota</taxon>
        <taxon>Viridiplantae</taxon>
        <taxon>Streptophyta</taxon>
        <taxon>Embryophyta</taxon>
        <taxon>Tracheophyta</taxon>
        <taxon>Spermatophyta</taxon>
        <taxon>Magnoliopsida</taxon>
        <taxon>Liliopsida</taxon>
        <taxon>Poales</taxon>
        <taxon>Poaceae</taxon>
        <taxon>PACMAD clade</taxon>
        <taxon>Chloridoideae</taxon>
        <taxon>Eragrostideae</taxon>
        <taxon>Eragrostidinae</taxon>
        <taxon>Eragrostis</taxon>
    </lineage>
</organism>
<proteinExistence type="predicted"/>
<name>A0A5J9SD23_9POAL</name>